<keyword evidence="4" id="KW-0964">Secreted</keyword>
<evidence type="ECO:0000256" key="9">
    <source>
        <dbReference type="SAM" id="SignalP"/>
    </source>
</evidence>
<dbReference type="Proteomes" id="UP000327157">
    <property type="component" value="Chromosome 14"/>
</dbReference>
<feature type="signal peptide" evidence="9">
    <location>
        <begin position="1"/>
        <end position="28"/>
    </location>
</feature>
<proteinExistence type="inferred from homology"/>
<keyword evidence="11" id="KW-1185">Reference proteome</keyword>
<dbReference type="PANTHER" id="PTHR31375">
    <property type="match status" value="1"/>
</dbReference>
<gene>
    <name evidence="10" type="ORF">D8674_010810</name>
</gene>
<accession>A0A5N5G2N4</accession>
<keyword evidence="7" id="KW-0961">Cell wall biogenesis/degradation</keyword>
<evidence type="ECO:0000256" key="8">
    <source>
        <dbReference type="RuleBase" id="RU361169"/>
    </source>
</evidence>
<feature type="chain" id="PRO_5024368370" evidence="9">
    <location>
        <begin position="29"/>
        <end position="122"/>
    </location>
</feature>
<evidence type="ECO:0000256" key="6">
    <source>
        <dbReference type="ARBA" id="ARBA00023295"/>
    </source>
</evidence>
<evidence type="ECO:0000256" key="7">
    <source>
        <dbReference type="ARBA" id="ARBA00023316"/>
    </source>
</evidence>
<dbReference type="InterPro" id="IPR011050">
    <property type="entry name" value="Pectin_lyase_fold/virulence"/>
</dbReference>
<evidence type="ECO:0000256" key="4">
    <source>
        <dbReference type="ARBA" id="ARBA00022525"/>
    </source>
</evidence>
<evidence type="ECO:0000256" key="5">
    <source>
        <dbReference type="ARBA" id="ARBA00022801"/>
    </source>
</evidence>
<keyword evidence="3" id="KW-0134">Cell wall</keyword>
<dbReference type="InterPro" id="IPR012334">
    <property type="entry name" value="Pectin_lyas_fold"/>
</dbReference>
<dbReference type="Gene3D" id="2.160.20.10">
    <property type="entry name" value="Single-stranded right-handed beta-helix, Pectin lyase-like"/>
    <property type="match status" value="2"/>
</dbReference>
<evidence type="ECO:0000256" key="2">
    <source>
        <dbReference type="ARBA" id="ARBA00008834"/>
    </source>
</evidence>
<organism evidence="10 11">
    <name type="scientific">Pyrus ussuriensis x Pyrus communis</name>
    <dbReference type="NCBI Taxonomy" id="2448454"/>
    <lineage>
        <taxon>Eukaryota</taxon>
        <taxon>Viridiplantae</taxon>
        <taxon>Streptophyta</taxon>
        <taxon>Embryophyta</taxon>
        <taxon>Tracheophyta</taxon>
        <taxon>Spermatophyta</taxon>
        <taxon>Magnoliopsida</taxon>
        <taxon>eudicotyledons</taxon>
        <taxon>Gunneridae</taxon>
        <taxon>Pentapetalae</taxon>
        <taxon>rosids</taxon>
        <taxon>fabids</taxon>
        <taxon>Rosales</taxon>
        <taxon>Rosaceae</taxon>
        <taxon>Amygdaloideae</taxon>
        <taxon>Maleae</taxon>
        <taxon>Pyrus</taxon>
    </lineage>
</organism>
<reference evidence="11" key="2">
    <citation type="submission" date="2019-10" db="EMBL/GenBank/DDBJ databases">
        <title>A de novo genome assembly of a pear dwarfing rootstock.</title>
        <authorList>
            <person name="Wang F."/>
            <person name="Wang J."/>
            <person name="Li S."/>
            <person name="Zhang Y."/>
            <person name="Fang M."/>
            <person name="Ma L."/>
            <person name="Zhao Y."/>
            <person name="Jiang S."/>
        </authorList>
    </citation>
    <scope>NUCLEOTIDE SEQUENCE [LARGE SCALE GENOMIC DNA]</scope>
</reference>
<comment type="subcellular location">
    <subcellularLocation>
        <location evidence="1">Secreted</location>
        <location evidence="1">Cell wall</location>
    </subcellularLocation>
</comment>
<comment type="similarity">
    <text evidence="2 8">Belongs to the glycosyl hydrolase 28 family.</text>
</comment>
<protein>
    <submittedName>
        <fullName evidence="10">Uncharacterized protein</fullName>
    </submittedName>
</protein>
<dbReference type="Pfam" id="PF00295">
    <property type="entry name" value="Glyco_hydro_28"/>
    <property type="match status" value="1"/>
</dbReference>
<dbReference type="OrthoDB" id="187139at2759"/>
<evidence type="ECO:0000313" key="10">
    <source>
        <dbReference type="EMBL" id="KAB2607642.1"/>
    </source>
</evidence>
<dbReference type="GO" id="GO:0071555">
    <property type="term" value="P:cell wall organization"/>
    <property type="evidence" value="ECO:0007669"/>
    <property type="project" value="UniProtKB-KW"/>
</dbReference>
<evidence type="ECO:0000256" key="3">
    <source>
        <dbReference type="ARBA" id="ARBA00022512"/>
    </source>
</evidence>
<dbReference type="GO" id="GO:0004650">
    <property type="term" value="F:polygalacturonase activity"/>
    <property type="evidence" value="ECO:0007669"/>
    <property type="project" value="InterPro"/>
</dbReference>
<dbReference type="EMBL" id="SMOL01000553">
    <property type="protein sequence ID" value="KAB2607642.1"/>
    <property type="molecule type" value="Genomic_DNA"/>
</dbReference>
<reference evidence="10 11" key="1">
    <citation type="submission" date="2019-09" db="EMBL/GenBank/DDBJ databases">
        <authorList>
            <person name="Ou C."/>
        </authorList>
    </citation>
    <scope>NUCLEOTIDE SEQUENCE [LARGE SCALE GENOMIC DNA]</scope>
    <source>
        <strain evidence="10">S2</strain>
        <tissue evidence="10">Leaf</tissue>
    </source>
</reference>
<sequence>MVEVTSCCFCRLVVVFTILYILHQSSVAESSLVYDVRGFGAKPNGVTDSTQAFLNAWGSSAKDFEEEGVQNVLIKKAVLKGTTNGLRIKIQFLDAVMLNVKNPILIDQNYCPGKATSTALFR</sequence>
<dbReference type="AlphaFoldDB" id="A0A5N5G2N4"/>
<dbReference type="GO" id="GO:0005975">
    <property type="term" value="P:carbohydrate metabolic process"/>
    <property type="evidence" value="ECO:0007669"/>
    <property type="project" value="InterPro"/>
</dbReference>
<keyword evidence="9" id="KW-0732">Signal</keyword>
<comment type="caution">
    <text evidence="10">The sequence shown here is derived from an EMBL/GenBank/DDBJ whole genome shotgun (WGS) entry which is preliminary data.</text>
</comment>
<keyword evidence="6 8" id="KW-0326">Glycosidase</keyword>
<keyword evidence="5 8" id="KW-0378">Hydrolase</keyword>
<name>A0A5N5G2N4_9ROSA</name>
<dbReference type="SUPFAM" id="SSF51126">
    <property type="entry name" value="Pectin lyase-like"/>
    <property type="match status" value="2"/>
</dbReference>
<evidence type="ECO:0000256" key="1">
    <source>
        <dbReference type="ARBA" id="ARBA00004191"/>
    </source>
</evidence>
<evidence type="ECO:0000313" key="11">
    <source>
        <dbReference type="Proteomes" id="UP000327157"/>
    </source>
</evidence>
<dbReference type="InterPro" id="IPR000743">
    <property type="entry name" value="Glyco_hydro_28"/>
</dbReference>
<reference evidence="10 11" key="3">
    <citation type="submission" date="2019-11" db="EMBL/GenBank/DDBJ databases">
        <title>A de novo genome assembly of a pear dwarfing rootstock.</title>
        <authorList>
            <person name="Wang F."/>
            <person name="Wang J."/>
            <person name="Li S."/>
            <person name="Zhang Y."/>
            <person name="Fang M."/>
            <person name="Ma L."/>
            <person name="Zhao Y."/>
            <person name="Jiang S."/>
        </authorList>
    </citation>
    <scope>NUCLEOTIDE SEQUENCE [LARGE SCALE GENOMIC DNA]</scope>
    <source>
        <strain evidence="10">S2</strain>
        <tissue evidence="10">Leaf</tissue>
    </source>
</reference>